<dbReference type="EMBL" id="MU853798">
    <property type="protein sequence ID" value="KAK3940286.1"/>
    <property type="molecule type" value="Genomic_DNA"/>
</dbReference>
<gene>
    <name evidence="2" type="ORF">QBC46DRAFT_261239</name>
</gene>
<dbReference type="Proteomes" id="UP001303473">
    <property type="component" value="Unassembled WGS sequence"/>
</dbReference>
<organism evidence="2 3">
    <name type="scientific">Diplogelasinospora grovesii</name>
    <dbReference type="NCBI Taxonomy" id="303347"/>
    <lineage>
        <taxon>Eukaryota</taxon>
        <taxon>Fungi</taxon>
        <taxon>Dikarya</taxon>
        <taxon>Ascomycota</taxon>
        <taxon>Pezizomycotina</taxon>
        <taxon>Sordariomycetes</taxon>
        <taxon>Sordariomycetidae</taxon>
        <taxon>Sordariales</taxon>
        <taxon>Diplogelasinosporaceae</taxon>
        <taxon>Diplogelasinospora</taxon>
    </lineage>
</organism>
<sequence>MCDNKSGANAPFCSPASGERVAVGQVINVTWDPTYFNSSTTTTTTQIQIQADFKFAPADINNTAIKGGLDGFTSDPIDLSTGSYSWMISNEYLPAKVRSMQATLFLAQPSNNNDGAGERVTGPEVQIVAGSGGSNVNNDKNSLGSGGGRPNPIAIALPVVFGFLALVGIGGYLWYYNKRKNGGQKIFARGREGYSGRRIRGRDIKLVPGSDVRMGPVGNGGAERNVFQEEVRRQQQRQQDRMV</sequence>
<proteinExistence type="predicted"/>
<evidence type="ECO:0000256" key="1">
    <source>
        <dbReference type="SAM" id="Phobius"/>
    </source>
</evidence>
<dbReference type="Pfam" id="PF14610">
    <property type="entry name" value="Psg1"/>
    <property type="match status" value="1"/>
</dbReference>
<keyword evidence="1" id="KW-1133">Transmembrane helix</keyword>
<evidence type="ECO:0000313" key="2">
    <source>
        <dbReference type="EMBL" id="KAK3940286.1"/>
    </source>
</evidence>
<keyword evidence="1" id="KW-0812">Transmembrane</keyword>
<accession>A0AAN6N7Y4</accession>
<keyword evidence="1" id="KW-0472">Membrane</keyword>
<name>A0AAN6N7Y4_9PEZI</name>
<feature type="transmembrane region" description="Helical" evidence="1">
    <location>
        <begin position="153"/>
        <end position="175"/>
    </location>
</feature>
<keyword evidence="3" id="KW-1185">Reference proteome</keyword>
<dbReference type="InterPro" id="IPR028000">
    <property type="entry name" value="Pma1"/>
</dbReference>
<dbReference type="AlphaFoldDB" id="A0AAN6N7Y4"/>
<protein>
    <submittedName>
        <fullName evidence="2">Uncharacterized protein</fullName>
    </submittedName>
</protein>
<evidence type="ECO:0000313" key="3">
    <source>
        <dbReference type="Proteomes" id="UP001303473"/>
    </source>
</evidence>
<reference evidence="3" key="1">
    <citation type="journal article" date="2023" name="Mol. Phylogenet. Evol.">
        <title>Genome-scale phylogeny and comparative genomics of the fungal order Sordariales.</title>
        <authorList>
            <person name="Hensen N."/>
            <person name="Bonometti L."/>
            <person name="Westerberg I."/>
            <person name="Brannstrom I.O."/>
            <person name="Guillou S."/>
            <person name="Cros-Aarteil S."/>
            <person name="Calhoun S."/>
            <person name="Haridas S."/>
            <person name="Kuo A."/>
            <person name="Mondo S."/>
            <person name="Pangilinan J."/>
            <person name="Riley R."/>
            <person name="LaButti K."/>
            <person name="Andreopoulos B."/>
            <person name="Lipzen A."/>
            <person name="Chen C."/>
            <person name="Yan M."/>
            <person name="Daum C."/>
            <person name="Ng V."/>
            <person name="Clum A."/>
            <person name="Steindorff A."/>
            <person name="Ohm R.A."/>
            <person name="Martin F."/>
            <person name="Silar P."/>
            <person name="Natvig D.O."/>
            <person name="Lalanne C."/>
            <person name="Gautier V."/>
            <person name="Ament-Velasquez S.L."/>
            <person name="Kruys A."/>
            <person name="Hutchinson M.I."/>
            <person name="Powell A.J."/>
            <person name="Barry K."/>
            <person name="Miller A.N."/>
            <person name="Grigoriev I.V."/>
            <person name="Debuchy R."/>
            <person name="Gladieux P."/>
            <person name="Hiltunen Thoren M."/>
            <person name="Johannesson H."/>
        </authorList>
    </citation>
    <scope>NUCLEOTIDE SEQUENCE [LARGE SCALE GENOMIC DNA]</scope>
    <source>
        <strain evidence="3">CBS 340.73</strain>
    </source>
</reference>
<comment type="caution">
    <text evidence="2">The sequence shown here is derived from an EMBL/GenBank/DDBJ whole genome shotgun (WGS) entry which is preliminary data.</text>
</comment>